<name>A0A8S5TAD4_9CAUD</name>
<reference evidence="1" key="1">
    <citation type="journal article" date="2021" name="Proc. Natl. Acad. Sci. U.S.A.">
        <title>A Catalog of Tens of Thousands of Viruses from Human Metagenomes Reveals Hidden Associations with Chronic Diseases.</title>
        <authorList>
            <person name="Tisza M.J."/>
            <person name="Buck C.B."/>
        </authorList>
    </citation>
    <scope>NUCLEOTIDE SEQUENCE</scope>
    <source>
        <strain evidence="1">CtqK313</strain>
    </source>
</reference>
<organism evidence="1">
    <name type="scientific">Siphoviridae sp. ctqK313</name>
    <dbReference type="NCBI Taxonomy" id="2827946"/>
    <lineage>
        <taxon>Viruses</taxon>
        <taxon>Duplodnaviria</taxon>
        <taxon>Heunggongvirae</taxon>
        <taxon>Uroviricota</taxon>
        <taxon>Caudoviricetes</taxon>
    </lineage>
</organism>
<evidence type="ECO:0000313" key="1">
    <source>
        <dbReference type="EMBL" id="DAF60241.1"/>
    </source>
</evidence>
<proteinExistence type="predicted"/>
<accession>A0A8S5TAD4</accession>
<sequence length="471" mass="53507">MIFKKQAEEDFNIQAAEFPEMESLINKCANIYRGVPYWLDDKNNIKTINFAKSVCSETARLATLAIGIQIDGSARAAWLQEQIDKVYFQIRHWVEYGCAYGTVFIKPNGESLDIFTPADVMIVDYDNQEIKGIIFKDSYTVGRKYYTRLEYHRFVETTVDGVTTYPYYVSNRAYVSKSPQSIGDKIDLKQTKWADLMADTPPILKVNGEKLDGPLYGVLRTPQANNVDISTPLGLPIFAEAIEELKDLDIAYSRNAKEILDSKRTVLADDRLLMPSGSPVAAMTPQAMEHRCKEMSLPDYVKNVFGQDEKEFYQEINPILNTDTRISGINALLSQLGYKIGFSNGYFVFNESSGIQTATGVEAEQQRTVQFIKDVRDKLESCLDEVIYALNVYADLYGLAPVGAYKVNYDFGDILYVRENDRARWWQYVTTGKIPFWYYLVKFEGFSEEDAKALAEEANKENKASGLFGDE</sequence>
<protein>
    <submittedName>
        <fullName evidence="1">Portal protein</fullName>
    </submittedName>
</protein>
<dbReference type="EMBL" id="BK032785">
    <property type="protein sequence ID" value="DAF60241.1"/>
    <property type="molecule type" value="Genomic_DNA"/>
</dbReference>